<dbReference type="Proteomes" id="UP000178943">
    <property type="component" value="Unassembled WGS sequence"/>
</dbReference>
<proteinExistence type="inferred from homology"/>
<evidence type="ECO:0000256" key="1">
    <source>
        <dbReference type="ARBA" id="ARBA00022649"/>
    </source>
</evidence>
<dbReference type="STRING" id="1817863.A2Y62_20395"/>
<evidence type="ECO:0008006" key="7">
    <source>
        <dbReference type="Google" id="ProtNLM"/>
    </source>
</evidence>
<keyword evidence="1" id="KW-1277">Toxin-antitoxin system</keyword>
<comment type="caution">
    <text evidence="5">The sequence shown here is derived from an EMBL/GenBank/DDBJ whole genome shotgun (WGS) entry which is preliminary data.</text>
</comment>
<gene>
    <name evidence="5" type="ORF">A2Y62_20395</name>
</gene>
<dbReference type="AlphaFoldDB" id="A0A1F5VXF7"/>
<evidence type="ECO:0000256" key="2">
    <source>
        <dbReference type="ARBA" id="ARBA00022722"/>
    </source>
</evidence>
<dbReference type="GO" id="GO:0016787">
    <property type="term" value="F:hydrolase activity"/>
    <property type="evidence" value="ECO:0007669"/>
    <property type="project" value="UniProtKB-KW"/>
</dbReference>
<evidence type="ECO:0000256" key="4">
    <source>
        <dbReference type="ARBA" id="ARBA00024207"/>
    </source>
</evidence>
<comment type="similarity">
    <text evidence="4">Belongs to the HepT RNase toxin family.</text>
</comment>
<keyword evidence="3" id="KW-0378">Hydrolase</keyword>
<reference evidence="5 6" key="1">
    <citation type="journal article" date="2016" name="Nat. Commun.">
        <title>Thousands of microbial genomes shed light on interconnected biogeochemical processes in an aquifer system.</title>
        <authorList>
            <person name="Anantharaman K."/>
            <person name="Brown C.T."/>
            <person name="Hug L.A."/>
            <person name="Sharon I."/>
            <person name="Castelle C.J."/>
            <person name="Probst A.J."/>
            <person name="Thomas B.C."/>
            <person name="Singh A."/>
            <person name="Wilkins M.J."/>
            <person name="Karaoz U."/>
            <person name="Brodie E.L."/>
            <person name="Williams K.H."/>
            <person name="Hubbard S.S."/>
            <person name="Banfield J.F."/>
        </authorList>
    </citation>
    <scope>NUCLEOTIDE SEQUENCE [LARGE SCALE GENOMIC DNA]</scope>
</reference>
<organism evidence="5 6">
    <name type="scientific">Candidatus Fischerbacteria bacterium RBG_13_37_8</name>
    <dbReference type="NCBI Taxonomy" id="1817863"/>
    <lineage>
        <taxon>Bacteria</taxon>
        <taxon>Candidatus Fischeribacteriota</taxon>
    </lineage>
</organism>
<accession>A0A1F5VXF7</accession>
<dbReference type="NCBIfam" id="NF047751">
    <property type="entry name" value="HepT_toxin"/>
    <property type="match status" value="1"/>
</dbReference>
<dbReference type="GO" id="GO:0004540">
    <property type="term" value="F:RNA nuclease activity"/>
    <property type="evidence" value="ECO:0007669"/>
    <property type="project" value="InterPro"/>
</dbReference>
<dbReference type="EMBL" id="MFGW01000033">
    <property type="protein sequence ID" value="OGF68003.1"/>
    <property type="molecule type" value="Genomic_DNA"/>
</dbReference>
<dbReference type="Gene3D" id="1.20.120.580">
    <property type="entry name" value="bsu32300-like"/>
    <property type="match status" value="1"/>
</dbReference>
<evidence type="ECO:0000256" key="3">
    <source>
        <dbReference type="ARBA" id="ARBA00022801"/>
    </source>
</evidence>
<dbReference type="Pfam" id="PF01934">
    <property type="entry name" value="HepT-like"/>
    <property type="match status" value="1"/>
</dbReference>
<keyword evidence="2" id="KW-0540">Nuclease</keyword>
<sequence length="143" mass="16541">MAKHLIDKDLVLSKISTIRSNLRRLSDMTNKSESEFISDYISVSASERLLQVAIEAFLDIGHHIIAKKGFDRPAEYRDIMIILGKEGVIPPEFAEKVKVMASFRNRLVHLYDKISEKELYSILKNHLKDIENFITYIVSYLEL</sequence>
<protein>
    <recommendedName>
        <fullName evidence="7">DUF86 domain-containing protein</fullName>
    </recommendedName>
</protein>
<dbReference type="PANTHER" id="PTHR33397">
    <property type="entry name" value="UPF0331 PROTEIN YUTE"/>
    <property type="match status" value="1"/>
</dbReference>
<evidence type="ECO:0000313" key="5">
    <source>
        <dbReference type="EMBL" id="OGF68003.1"/>
    </source>
</evidence>
<dbReference type="InterPro" id="IPR037038">
    <property type="entry name" value="HepT-like_sf"/>
</dbReference>
<dbReference type="GO" id="GO:0110001">
    <property type="term" value="C:toxin-antitoxin complex"/>
    <property type="evidence" value="ECO:0007669"/>
    <property type="project" value="InterPro"/>
</dbReference>
<evidence type="ECO:0000313" key="6">
    <source>
        <dbReference type="Proteomes" id="UP000178943"/>
    </source>
</evidence>
<dbReference type="InterPro" id="IPR052379">
    <property type="entry name" value="Type_VII_TA_RNase"/>
</dbReference>
<dbReference type="InterPro" id="IPR008201">
    <property type="entry name" value="HepT-like"/>
</dbReference>
<dbReference type="PANTHER" id="PTHR33397:SF3">
    <property type="entry name" value="MRNA NUCLEASE HEPT"/>
    <property type="match status" value="1"/>
</dbReference>
<name>A0A1F5VXF7_9BACT</name>